<protein>
    <submittedName>
        <fullName evidence="2">Uncharacterized protein</fullName>
    </submittedName>
</protein>
<organism evidence="2 3">
    <name type="scientific">Dothistroma septosporum (strain NZE10 / CBS 128990)</name>
    <name type="common">Red band needle blight fungus</name>
    <name type="synonym">Mycosphaerella pini</name>
    <dbReference type="NCBI Taxonomy" id="675120"/>
    <lineage>
        <taxon>Eukaryota</taxon>
        <taxon>Fungi</taxon>
        <taxon>Dikarya</taxon>
        <taxon>Ascomycota</taxon>
        <taxon>Pezizomycotina</taxon>
        <taxon>Dothideomycetes</taxon>
        <taxon>Dothideomycetidae</taxon>
        <taxon>Mycosphaerellales</taxon>
        <taxon>Mycosphaerellaceae</taxon>
        <taxon>Dothistroma</taxon>
    </lineage>
</organism>
<keyword evidence="3" id="KW-1185">Reference proteome</keyword>
<evidence type="ECO:0000313" key="2">
    <source>
        <dbReference type="EMBL" id="EME39589.1"/>
    </source>
</evidence>
<sequence>MGRQQYLTRLAFGRSAFRDPEPSSLNEPKDEKNNSEYRQQYDSKGRPVNAATDAFNAQLREAQNEVLELVGVVERKDQSDRANETRRRSSREQRQALLAAENDNGEVLEYILLPISFLTHVWVESLLQRVQIGFYDASRSMWDIITHEWHSVRNARGNRRLAMLLPGLGDTIAHLAVRMPVILAAEQIVGRLQVHLLKRCKTRRSRERMCTAMTFGFQTVLAAVDVALLPMELYCSAQRLGLAPHLPLFPPLKFLLPWHGDSFHRFGWLPLLGLTSPAGLLLLHKVIHYDIDEERVPICSLFTPFRYAAITDHPTSSLLTALERPAIREDPLGWVLYQTWLIRTRFMQWSGW</sequence>
<dbReference type="OrthoDB" id="5383784at2759"/>
<feature type="region of interest" description="Disordered" evidence="1">
    <location>
        <begin position="1"/>
        <end position="48"/>
    </location>
</feature>
<evidence type="ECO:0000313" key="3">
    <source>
        <dbReference type="Proteomes" id="UP000016933"/>
    </source>
</evidence>
<reference evidence="2 3" key="2">
    <citation type="journal article" date="2012" name="PLoS Pathog.">
        <title>Diverse lifestyles and strategies of plant pathogenesis encoded in the genomes of eighteen Dothideomycetes fungi.</title>
        <authorList>
            <person name="Ohm R.A."/>
            <person name="Feau N."/>
            <person name="Henrissat B."/>
            <person name="Schoch C.L."/>
            <person name="Horwitz B.A."/>
            <person name="Barry K.W."/>
            <person name="Condon B.J."/>
            <person name="Copeland A.C."/>
            <person name="Dhillon B."/>
            <person name="Glaser F."/>
            <person name="Hesse C.N."/>
            <person name="Kosti I."/>
            <person name="LaButti K."/>
            <person name="Lindquist E.A."/>
            <person name="Lucas S."/>
            <person name="Salamov A.A."/>
            <person name="Bradshaw R.E."/>
            <person name="Ciuffetti L."/>
            <person name="Hamelin R.C."/>
            <person name="Kema G.H.J."/>
            <person name="Lawrence C."/>
            <person name="Scott J.A."/>
            <person name="Spatafora J.W."/>
            <person name="Turgeon B.G."/>
            <person name="de Wit P.J.G.M."/>
            <person name="Zhong S."/>
            <person name="Goodwin S.B."/>
            <person name="Grigoriev I.V."/>
        </authorList>
    </citation>
    <scope>NUCLEOTIDE SEQUENCE [LARGE SCALE GENOMIC DNA]</scope>
    <source>
        <strain evidence="3">NZE10 / CBS 128990</strain>
    </source>
</reference>
<dbReference type="AlphaFoldDB" id="M2Y2S0"/>
<dbReference type="STRING" id="675120.M2Y2S0"/>
<proteinExistence type="predicted"/>
<dbReference type="eggNOG" id="ENOG502SQ74">
    <property type="taxonomic scope" value="Eukaryota"/>
</dbReference>
<evidence type="ECO:0000256" key="1">
    <source>
        <dbReference type="SAM" id="MobiDB-lite"/>
    </source>
</evidence>
<feature type="compositionally biased region" description="Basic and acidic residues" evidence="1">
    <location>
        <begin position="16"/>
        <end position="45"/>
    </location>
</feature>
<dbReference type="HOGENOM" id="CLU_038498_0_0_1"/>
<dbReference type="Proteomes" id="UP000016933">
    <property type="component" value="Unassembled WGS sequence"/>
</dbReference>
<name>M2Y2S0_DOTSN</name>
<reference evidence="3" key="1">
    <citation type="journal article" date="2012" name="PLoS Genet.">
        <title>The genomes of the fungal plant pathogens Cladosporium fulvum and Dothistroma septosporum reveal adaptation to different hosts and lifestyles but also signatures of common ancestry.</title>
        <authorList>
            <person name="de Wit P.J.G.M."/>
            <person name="van der Burgt A."/>
            <person name="Oekmen B."/>
            <person name="Stergiopoulos I."/>
            <person name="Abd-Elsalam K.A."/>
            <person name="Aerts A.L."/>
            <person name="Bahkali A.H."/>
            <person name="Beenen H.G."/>
            <person name="Chettri P."/>
            <person name="Cox M.P."/>
            <person name="Datema E."/>
            <person name="de Vries R.P."/>
            <person name="Dhillon B."/>
            <person name="Ganley A.R."/>
            <person name="Griffiths S.A."/>
            <person name="Guo Y."/>
            <person name="Hamelin R.C."/>
            <person name="Henrissat B."/>
            <person name="Kabir M.S."/>
            <person name="Jashni M.K."/>
            <person name="Kema G."/>
            <person name="Klaubauf S."/>
            <person name="Lapidus A."/>
            <person name="Levasseur A."/>
            <person name="Lindquist E."/>
            <person name="Mehrabi R."/>
            <person name="Ohm R.A."/>
            <person name="Owen T.J."/>
            <person name="Salamov A."/>
            <person name="Schwelm A."/>
            <person name="Schijlen E."/>
            <person name="Sun H."/>
            <person name="van den Burg H.A."/>
            <person name="van Ham R.C.H.J."/>
            <person name="Zhang S."/>
            <person name="Goodwin S.B."/>
            <person name="Grigoriev I.V."/>
            <person name="Collemare J."/>
            <person name="Bradshaw R.E."/>
        </authorList>
    </citation>
    <scope>NUCLEOTIDE SEQUENCE [LARGE SCALE GENOMIC DNA]</scope>
    <source>
        <strain evidence="3">NZE10 / CBS 128990</strain>
    </source>
</reference>
<feature type="non-terminal residue" evidence="2">
    <location>
        <position position="352"/>
    </location>
</feature>
<accession>M2Y2S0</accession>
<gene>
    <name evidence="2" type="ORF">DOTSEDRAFT_117683</name>
</gene>
<dbReference type="EMBL" id="KB446545">
    <property type="protein sequence ID" value="EME39589.1"/>
    <property type="molecule type" value="Genomic_DNA"/>
</dbReference>